<evidence type="ECO:0000313" key="2">
    <source>
        <dbReference type="Proteomes" id="UP000265618"/>
    </source>
</evidence>
<reference evidence="1 2" key="1">
    <citation type="journal article" date="2018" name="PLoS ONE">
        <title>The draft genome of Kipferlia bialata reveals reductive genome evolution in fornicate parasites.</title>
        <authorList>
            <person name="Tanifuji G."/>
            <person name="Takabayashi S."/>
            <person name="Kume K."/>
            <person name="Takagi M."/>
            <person name="Nakayama T."/>
            <person name="Kamikawa R."/>
            <person name="Inagaki Y."/>
            <person name="Hashimoto T."/>
        </authorList>
    </citation>
    <scope>NUCLEOTIDE SEQUENCE [LARGE SCALE GENOMIC DNA]</scope>
    <source>
        <strain evidence="1">NY0173</strain>
    </source>
</reference>
<keyword evidence="1" id="KW-0378">Hydrolase</keyword>
<dbReference type="PANTHER" id="PTHR43651">
    <property type="entry name" value="1,4-ALPHA-GLUCAN-BRANCHING ENZYME"/>
    <property type="match status" value="1"/>
</dbReference>
<feature type="non-terminal residue" evidence="1">
    <location>
        <position position="236"/>
    </location>
</feature>
<accession>A0A9K3D9N8</accession>
<dbReference type="GO" id="GO:0005975">
    <property type="term" value="P:carbohydrate metabolic process"/>
    <property type="evidence" value="ECO:0007669"/>
    <property type="project" value="InterPro"/>
</dbReference>
<dbReference type="AlphaFoldDB" id="A0A9K3D9N8"/>
<keyword evidence="2" id="KW-1185">Reference proteome</keyword>
<dbReference type="GO" id="GO:0005737">
    <property type="term" value="C:cytoplasm"/>
    <property type="evidence" value="ECO:0007669"/>
    <property type="project" value="TreeGrafter"/>
</dbReference>
<name>A0A9K3D9N8_9EUKA</name>
<dbReference type="EMBL" id="BDIP01005584">
    <property type="protein sequence ID" value="GIQ89929.1"/>
    <property type="molecule type" value="Genomic_DNA"/>
</dbReference>
<protein>
    <submittedName>
        <fullName evidence="1">Glycoside hydrolase, family 13</fullName>
    </submittedName>
</protein>
<comment type="caution">
    <text evidence="1">The sequence shown here is derived from an EMBL/GenBank/DDBJ whole genome shotgun (WGS) entry which is preliminary data.</text>
</comment>
<dbReference type="PANTHER" id="PTHR43651:SF3">
    <property type="entry name" value="1,4-ALPHA-GLUCAN-BRANCHING ENZYME"/>
    <property type="match status" value="1"/>
</dbReference>
<dbReference type="OrthoDB" id="196493at2759"/>
<dbReference type="Gene3D" id="3.20.20.80">
    <property type="entry name" value="Glycosidases"/>
    <property type="match status" value="1"/>
</dbReference>
<feature type="non-terminal residue" evidence="1">
    <location>
        <position position="1"/>
    </location>
</feature>
<dbReference type="InterPro" id="IPR017853">
    <property type="entry name" value="GH"/>
</dbReference>
<gene>
    <name evidence="1" type="ORF">KIPB_012545</name>
</gene>
<dbReference type="GO" id="GO:0003844">
    <property type="term" value="F:1,4-alpha-glucan branching enzyme activity"/>
    <property type="evidence" value="ECO:0007669"/>
    <property type="project" value="TreeGrafter"/>
</dbReference>
<dbReference type="SUPFAM" id="SSF51445">
    <property type="entry name" value="(Trans)glycosidases"/>
    <property type="match status" value="1"/>
</dbReference>
<evidence type="ECO:0000313" key="1">
    <source>
        <dbReference type="EMBL" id="GIQ89929.1"/>
    </source>
</evidence>
<dbReference type="GO" id="GO:0016787">
    <property type="term" value="F:hydrolase activity"/>
    <property type="evidence" value="ECO:0007669"/>
    <property type="project" value="UniProtKB-KW"/>
</dbReference>
<dbReference type="Proteomes" id="UP000265618">
    <property type="component" value="Unassembled WGS sequence"/>
</dbReference>
<proteinExistence type="predicted"/>
<organism evidence="1 2">
    <name type="scientific">Kipferlia bialata</name>
    <dbReference type="NCBI Taxonomy" id="797122"/>
    <lineage>
        <taxon>Eukaryota</taxon>
        <taxon>Metamonada</taxon>
        <taxon>Carpediemonas-like organisms</taxon>
        <taxon>Kipferlia</taxon>
    </lineage>
</organism>
<sequence>GYNTVQLMAIHEHSYYASFGYHVTSFFAPASRSGSPECLRYLIDKAHSLGLYVLMDLVHSHASKNADDGLSQFDGSDKHFFLPGLHPAWDSRVFDYGQPETIRFLLQNLAFWIEEFRFDGFRFDGITSMLYHHRGDKGFTGNYDEYFGPHSAVDVNGVAYLRMANKFLHDKYPGVITIAEDVSGMPGLGVSADVGGVGFDYRLNMAVPDLWVKLYGDKGPRDEDIDPGFIAYQLCN</sequence>